<keyword evidence="2" id="KW-0732">Signal</keyword>
<evidence type="ECO:0000313" key="5">
    <source>
        <dbReference type="Proteomes" id="UP000252733"/>
    </source>
</evidence>
<evidence type="ECO:0000256" key="2">
    <source>
        <dbReference type="SAM" id="SignalP"/>
    </source>
</evidence>
<proteinExistence type="predicted"/>
<organism evidence="4 5">
    <name type="scientific">Marinilabilia salmonicolor</name>
    <dbReference type="NCBI Taxonomy" id="989"/>
    <lineage>
        <taxon>Bacteria</taxon>
        <taxon>Pseudomonadati</taxon>
        <taxon>Bacteroidota</taxon>
        <taxon>Bacteroidia</taxon>
        <taxon>Marinilabiliales</taxon>
        <taxon>Marinilabiliaceae</taxon>
        <taxon>Marinilabilia</taxon>
    </lineage>
</organism>
<feature type="chain" id="PRO_5016819048" description="TPM domain-containing protein" evidence="2">
    <location>
        <begin position="21"/>
        <end position="267"/>
    </location>
</feature>
<accession>A0A368UXC7</accession>
<feature type="domain" description="TPM" evidence="3">
    <location>
        <begin position="34"/>
        <end position="160"/>
    </location>
</feature>
<comment type="caution">
    <text evidence="4">The sequence shown here is derived from an EMBL/GenBank/DDBJ whole genome shotgun (WGS) entry which is preliminary data.</text>
</comment>
<evidence type="ECO:0000313" key="4">
    <source>
        <dbReference type="EMBL" id="RCW32735.1"/>
    </source>
</evidence>
<name>A0A368UXC7_9BACT</name>
<gene>
    <name evidence="4" type="ORF">DFO77_11461</name>
</gene>
<evidence type="ECO:0000259" key="3">
    <source>
        <dbReference type="Pfam" id="PF04536"/>
    </source>
</evidence>
<dbReference type="RefSeq" id="WP_114437226.1">
    <property type="nucleotide sequence ID" value="NZ_QPIZ01000014.1"/>
</dbReference>
<dbReference type="PANTHER" id="PTHR30373">
    <property type="entry name" value="UPF0603 PROTEIN YGCG"/>
    <property type="match status" value="1"/>
</dbReference>
<dbReference type="EMBL" id="QPIZ01000014">
    <property type="protein sequence ID" value="RCW32735.1"/>
    <property type="molecule type" value="Genomic_DNA"/>
</dbReference>
<evidence type="ECO:0000256" key="1">
    <source>
        <dbReference type="SAM" id="Phobius"/>
    </source>
</evidence>
<keyword evidence="1" id="KW-0472">Membrane</keyword>
<feature type="signal peptide" evidence="2">
    <location>
        <begin position="1"/>
        <end position="20"/>
    </location>
</feature>
<dbReference type="InterPro" id="IPR007621">
    <property type="entry name" value="TPM_dom"/>
</dbReference>
<protein>
    <recommendedName>
        <fullName evidence="3">TPM domain-containing protein</fullName>
    </recommendedName>
</protein>
<dbReference type="AlphaFoldDB" id="A0A368UXC7"/>
<sequence length="267" mass="27900">MRQVITALIGAFLISFSSFAQDDFPPRPEPPRLVNDLAGVLDQEVKEPLENTLVDFAKETSTQIAVVTISDLGGYDAGDYAFQLAEKWGIGQKGKDNGILILVQPKTNDLRGQAFIATGYGLEGVVPDAVANRIVDNEMIPRFKQNDYTGGVLAAVQVLANLTRGEFTADGYMEQTGRSGAASGAVIVMIIFGVIFISAFRSQKSRHSSIGHGLPFWMLLSMMGSGSRSHSGSWGNFSSGGGSFGGGGGFGGFGGGSFGGGGAGGSW</sequence>
<dbReference type="PANTHER" id="PTHR30373:SF2">
    <property type="entry name" value="UPF0603 PROTEIN YGCG"/>
    <property type="match status" value="1"/>
</dbReference>
<keyword evidence="1" id="KW-0812">Transmembrane</keyword>
<keyword evidence="5" id="KW-1185">Reference proteome</keyword>
<keyword evidence="1" id="KW-1133">Transmembrane helix</keyword>
<dbReference type="Pfam" id="PF04536">
    <property type="entry name" value="TPM_phosphatase"/>
    <property type="match status" value="1"/>
</dbReference>
<feature type="transmembrane region" description="Helical" evidence="1">
    <location>
        <begin position="181"/>
        <end position="200"/>
    </location>
</feature>
<dbReference type="Gene3D" id="3.10.310.50">
    <property type="match status" value="1"/>
</dbReference>
<reference evidence="4 5" key="1">
    <citation type="submission" date="2018-07" db="EMBL/GenBank/DDBJ databases">
        <title>Freshwater and sediment microbial communities from various areas in North America, analyzing microbe dynamics in response to fracking.</title>
        <authorList>
            <person name="Lamendella R."/>
        </authorList>
    </citation>
    <scope>NUCLEOTIDE SEQUENCE [LARGE SCALE GENOMIC DNA]</scope>
    <source>
        <strain evidence="4 5">160A</strain>
    </source>
</reference>
<dbReference type="Proteomes" id="UP000252733">
    <property type="component" value="Unassembled WGS sequence"/>
</dbReference>